<comment type="caution">
    <text evidence="7">The sequence shown here is derived from an EMBL/GenBank/DDBJ whole genome shotgun (WGS) entry which is preliminary data.</text>
</comment>
<dbReference type="PROSITE" id="PS50885">
    <property type="entry name" value="HAMP"/>
    <property type="match status" value="1"/>
</dbReference>
<dbReference type="PANTHER" id="PTHR43531:SF11">
    <property type="entry name" value="METHYL-ACCEPTING CHEMOTAXIS PROTEIN 3"/>
    <property type="match status" value="1"/>
</dbReference>
<dbReference type="InterPro" id="IPR004089">
    <property type="entry name" value="MCPsignal_dom"/>
</dbReference>
<dbReference type="CDD" id="cd17527">
    <property type="entry name" value="HAMP_II"/>
    <property type="match status" value="2"/>
</dbReference>
<dbReference type="PROSITE" id="PS50111">
    <property type="entry name" value="CHEMOTAXIS_TRANSDUC_2"/>
    <property type="match status" value="1"/>
</dbReference>
<comment type="similarity">
    <text evidence="2">Belongs to the methyl-accepting chemotaxis (MCP) protein family.</text>
</comment>
<reference evidence="7 8" key="1">
    <citation type="submission" date="2024-04" db="EMBL/GenBank/DDBJ databases">
        <title>Novel species of the genus Ideonella isolated from streams.</title>
        <authorList>
            <person name="Lu H."/>
        </authorList>
    </citation>
    <scope>NUCLEOTIDE SEQUENCE [LARGE SCALE GENOMIC DNA]</scope>
    <source>
        <strain evidence="7 8">LYT19W</strain>
    </source>
</reference>
<dbReference type="InterPro" id="IPR000014">
    <property type="entry name" value="PAS"/>
</dbReference>
<dbReference type="Pfam" id="PF13188">
    <property type="entry name" value="PAS_8"/>
    <property type="match status" value="1"/>
</dbReference>
<dbReference type="Proteomes" id="UP001379945">
    <property type="component" value="Unassembled WGS sequence"/>
</dbReference>
<dbReference type="InterPro" id="IPR003660">
    <property type="entry name" value="HAMP_dom"/>
</dbReference>
<organism evidence="7 8">
    <name type="scientific">Ideonella margarita</name>
    <dbReference type="NCBI Taxonomy" id="2984191"/>
    <lineage>
        <taxon>Bacteria</taxon>
        <taxon>Pseudomonadati</taxon>
        <taxon>Pseudomonadota</taxon>
        <taxon>Betaproteobacteria</taxon>
        <taxon>Burkholderiales</taxon>
        <taxon>Sphaerotilaceae</taxon>
        <taxon>Ideonella</taxon>
    </lineage>
</organism>
<evidence type="ECO:0000259" key="6">
    <source>
        <dbReference type="PROSITE" id="PS50885"/>
    </source>
</evidence>
<dbReference type="SMART" id="SM00304">
    <property type="entry name" value="HAMP"/>
    <property type="match status" value="2"/>
</dbReference>
<dbReference type="Gene3D" id="1.20.120.1530">
    <property type="match status" value="3"/>
</dbReference>
<dbReference type="SUPFAM" id="SSF55785">
    <property type="entry name" value="PYP-like sensor domain (PAS domain)"/>
    <property type="match status" value="1"/>
</dbReference>
<feature type="domain" description="Methyl-accepting transducer" evidence="5">
    <location>
        <begin position="561"/>
        <end position="776"/>
    </location>
</feature>
<proteinExistence type="inferred from homology"/>
<dbReference type="Pfam" id="PF18575">
    <property type="entry name" value="HAMP_N3"/>
    <property type="match status" value="3"/>
</dbReference>
<evidence type="ECO:0000256" key="3">
    <source>
        <dbReference type="PROSITE-ProRule" id="PRU00284"/>
    </source>
</evidence>
<dbReference type="InterPro" id="IPR035965">
    <property type="entry name" value="PAS-like_dom_sf"/>
</dbReference>
<dbReference type="SMART" id="SM00283">
    <property type="entry name" value="MA"/>
    <property type="match status" value="1"/>
</dbReference>
<dbReference type="CDD" id="cd11386">
    <property type="entry name" value="MCP_signal"/>
    <property type="match status" value="1"/>
</dbReference>
<feature type="compositionally biased region" description="Low complexity" evidence="4">
    <location>
        <begin position="805"/>
        <end position="821"/>
    </location>
</feature>
<gene>
    <name evidence="7" type="ORF">AACH00_07240</name>
</gene>
<dbReference type="EMBL" id="JBBUTI010000004">
    <property type="protein sequence ID" value="MEK8046129.1"/>
    <property type="molecule type" value="Genomic_DNA"/>
</dbReference>
<evidence type="ECO:0000313" key="8">
    <source>
        <dbReference type="Proteomes" id="UP001379945"/>
    </source>
</evidence>
<evidence type="ECO:0000259" key="5">
    <source>
        <dbReference type="PROSITE" id="PS50111"/>
    </source>
</evidence>
<feature type="domain" description="HAMP" evidence="6">
    <location>
        <begin position="504"/>
        <end position="556"/>
    </location>
</feature>
<keyword evidence="3" id="KW-0807">Transducer</keyword>
<sequence length="864" mass="92334">MLSNLFGAEQRHINEQQQRALSEIARVLAAAVAGDTTQRASSTAMQGADPTICKHLNRLLEQVGLIDREVQRVTAEHAAGDIDAVIDTGLFDHGFALTAGRVNTLVTSHIDTKKLALAVFDEFSRGNFSANVQKLPGKKAFINHTIESVRANLVGLVEEVKRVSTAHETGDIDITLNEALFQGDFRTMAQGVNDLVAAHINVKKAAMAVFDEFGRGNFDATLAQLPGKKAFINRTIESVRGNLTGLIGEMNRMAIEHERGEIDAFIDPAKFQGDFGTMAQGVNEMVAAHIRVKKQAMSVIDEMGRGNFDVEMEQLPGKKAFINDTIERVRNLFKTIDHQRMEATRVRQALDEVNASVMIADANGFIRYCNKSVLGMLKAAEGDLRRDLPNFSTDKVLDSNFDDFHKNPAHQRNMLGMIRGTHRAEIKVGGRTFNLTATPVLDSAGVRTGTVVEWLDRTAEVSVVNEVAGIVNAASQGQFDNRVNLDDKTGFFLTLSEGINNLLGATERNLSEVSDVLSEVAAGNLTRRIDGSYDGIFGQLQTDVNKMISQLVETISDVSAAAQQLNSAAGQVSATSQALSQAASSQAAGVEETTASLQEMAASIRQNSDSATVTDGMATKAATEAVEGGAAVSKTVEAMKQIATKISIIDDIAYQTNLLALNAAIEAARAGEHGKGFAVVAAEVRKLAERSQVAAQEIGELAGSSVQMAERAGALLSQMVPSINKTSELVQEIAAASGEQAGSVSQINNAMNHLNSNTQQNASASEELSATAEEMSAQAGQLQEMMRFFRIDGEPSYGGQGGGSSRASRQASASAVRPRPALKSDGMMRLPSRSLDTDNGPAARNGSSFGRGQGQIDESSFGRF</sequence>
<dbReference type="PANTHER" id="PTHR43531">
    <property type="entry name" value="PROTEIN ICFG"/>
    <property type="match status" value="1"/>
</dbReference>
<evidence type="ECO:0000313" key="7">
    <source>
        <dbReference type="EMBL" id="MEK8046129.1"/>
    </source>
</evidence>
<keyword evidence="8" id="KW-1185">Reference proteome</keyword>
<dbReference type="RefSeq" id="WP_341398406.1">
    <property type="nucleotide sequence ID" value="NZ_JBBUTI010000004.1"/>
</dbReference>
<keyword evidence="1" id="KW-0145">Chemotaxis</keyword>
<dbReference type="Gene3D" id="1.10.287.950">
    <property type="entry name" value="Methyl-accepting chemotaxis protein"/>
    <property type="match status" value="1"/>
</dbReference>
<dbReference type="CDD" id="cd17528">
    <property type="entry name" value="HAMP_III"/>
    <property type="match status" value="3"/>
</dbReference>
<protein>
    <submittedName>
        <fullName evidence="7">Methyl-accepting chemotaxis protein</fullName>
    </submittedName>
</protein>
<evidence type="ECO:0000256" key="1">
    <source>
        <dbReference type="ARBA" id="ARBA00022500"/>
    </source>
</evidence>
<evidence type="ECO:0000256" key="2">
    <source>
        <dbReference type="ARBA" id="ARBA00029447"/>
    </source>
</evidence>
<dbReference type="InterPro" id="IPR051310">
    <property type="entry name" value="MCP_chemotaxis"/>
</dbReference>
<evidence type="ECO:0000256" key="4">
    <source>
        <dbReference type="SAM" id="MobiDB-lite"/>
    </source>
</evidence>
<dbReference type="SUPFAM" id="SSF58104">
    <property type="entry name" value="Methyl-accepting chemotaxis protein (MCP) signaling domain"/>
    <property type="match status" value="1"/>
</dbReference>
<dbReference type="Gene3D" id="3.30.450.20">
    <property type="entry name" value="PAS domain"/>
    <property type="match status" value="1"/>
</dbReference>
<name>A0ABU9C638_9BURK</name>
<dbReference type="InterPro" id="IPR041395">
    <property type="entry name" value="McpB_HAMP_3rd"/>
</dbReference>
<dbReference type="Pfam" id="PF18947">
    <property type="entry name" value="HAMP_2"/>
    <property type="match status" value="1"/>
</dbReference>
<feature type="region of interest" description="Disordered" evidence="4">
    <location>
        <begin position="792"/>
        <end position="864"/>
    </location>
</feature>
<dbReference type="Pfam" id="PF00015">
    <property type="entry name" value="MCPsignal"/>
    <property type="match status" value="1"/>
</dbReference>
<accession>A0ABU9C638</accession>